<dbReference type="SUPFAM" id="SSF75005">
    <property type="entry name" value="Arabinanase/levansucrase/invertase"/>
    <property type="match status" value="1"/>
</dbReference>
<sequence>MIRTSLLLLCIALSTHGINAEEWTKLPDPVLTAAHDYEQNCVCEPLVMSDQGTNKYRMYYRSGWGTTAVGVAFSDDGKTWERYENNPITPPEDGLGGMQPWVTNDTSSSGFWYLFTTHPDWTSGVTIRRSTDGLTNWEVVENNLSSPDGVHTYFGNRVMWKEDDLWCLLQEVGDMKGGVWEIFLYTSKDLKDWAVRRNGKPYVELQRSANSMYGGPSFETFNGQVVGKNETGYYNLYYHAGSDGNLPTDIYRASSVDVVGGEWTVENGGEAILMHSGNENKFDYDQVADPSRINDMIFYDGDNNVNATCAIGMSKKKT</sequence>
<dbReference type="InterPro" id="IPR023296">
    <property type="entry name" value="Glyco_hydro_beta-prop_sf"/>
</dbReference>
<evidence type="ECO:0000313" key="2">
    <source>
        <dbReference type="EMBL" id="GMH77581.1"/>
    </source>
</evidence>
<dbReference type="AlphaFoldDB" id="A0A9W7AVY8"/>
<gene>
    <name evidence="2" type="ORF">TL16_g07460</name>
</gene>
<evidence type="ECO:0000313" key="3">
    <source>
        <dbReference type="Proteomes" id="UP001162640"/>
    </source>
</evidence>
<keyword evidence="1" id="KW-0732">Signal</keyword>
<dbReference type="EMBL" id="BLQM01000235">
    <property type="protein sequence ID" value="GMH77581.1"/>
    <property type="molecule type" value="Genomic_DNA"/>
</dbReference>
<feature type="signal peptide" evidence="1">
    <location>
        <begin position="1"/>
        <end position="20"/>
    </location>
</feature>
<comment type="caution">
    <text evidence="2">The sequence shown here is derived from an EMBL/GenBank/DDBJ whole genome shotgun (WGS) entry which is preliminary data.</text>
</comment>
<dbReference type="Gene3D" id="2.115.10.20">
    <property type="entry name" value="Glycosyl hydrolase domain, family 43"/>
    <property type="match status" value="2"/>
</dbReference>
<proteinExistence type="predicted"/>
<feature type="chain" id="PRO_5040852587" evidence="1">
    <location>
        <begin position="21"/>
        <end position="318"/>
    </location>
</feature>
<evidence type="ECO:0000256" key="1">
    <source>
        <dbReference type="SAM" id="SignalP"/>
    </source>
</evidence>
<organism evidence="2 3">
    <name type="scientific">Triparma laevis f. inornata</name>
    <dbReference type="NCBI Taxonomy" id="1714386"/>
    <lineage>
        <taxon>Eukaryota</taxon>
        <taxon>Sar</taxon>
        <taxon>Stramenopiles</taxon>
        <taxon>Ochrophyta</taxon>
        <taxon>Bolidophyceae</taxon>
        <taxon>Parmales</taxon>
        <taxon>Triparmaceae</taxon>
        <taxon>Triparma</taxon>
    </lineage>
</organism>
<reference evidence="3" key="1">
    <citation type="journal article" date="2023" name="Commun. Biol.">
        <title>Genome analysis of Parmales, the sister group of diatoms, reveals the evolutionary specialization of diatoms from phago-mixotrophs to photoautotrophs.</title>
        <authorList>
            <person name="Ban H."/>
            <person name="Sato S."/>
            <person name="Yoshikawa S."/>
            <person name="Yamada K."/>
            <person name="Nakamura Y."/>
            <person name="Ichinomiya M."/>
            <person name="Sato N."/>
            <person name="Blanc-Mathieu R."/>
            <person name="Endo H."/>
            <person name="Kuwata A."/>
            <person name="Ogata H."/>
        </authorList>
    </citation>
    <scope>NUCLEOTIDE SEQUENCE [LARGE SCALE GENOMIC DNA]</scope>
</reference>
<protein>
    <submittedName>
        <fullName evidence="2">Uncharacterized protein</fullName>
    </submittedName>
</protein>
<accession>A0A9W7AVY8</accession>
<name>A0A9W7AVY8_9STRA</name>
<dbReference type="Proteomes" id="UP001162640">
    <property type="component" value="Unassembled WGS sequence"/>
</dbReference>